<keyword evidence="10" id="KW-1185">Reference proteome</keyword>
<evidence type="ECO:0000256" key="6">
    <source>
        <dbReference type="ARBA" id="ARBA00023136"/>
    </source>
</evidence>
<name>A0A8J7RK33_9BACT</name>
<dbReference type="InterPro" id="IPR004254">
    <property type="entry name" value="AdipoR/HlyIII-related"/>
</dbReference>
<dbReference type="PANTHER" id="PTHR20855">
    <property type="entry name" value="ADIPOR/PROGESTIN RECEPTOR-RELATED"/>
    <property type="match status" value="1"/>
</dbReference>
<comment type="subcellular location">
    <subcellularLocation>
        <location evidence="1">Cell membrane</location>
        <topology evidence="1">Multi-pass membrane protein</topology>
    </subcellularLocation>
</comment>
<evidence type="ECO:0000313" key="9">
    <source>
        <dbReference type="EMBL" id="MBP3191598.1"/>
    </source>
</evidence>
<evidence type="ECO:0000256" key="1">
    <source>
        <dbReference type="ARBA" id="ARBA00004651"/>
    </source>
</evidence>
<evidence type="ECO:0000256" key="3">
    <source>
        <dbReference type="ARBA" id="ARBA00022475"/>
    </source>
</evidence>
<gene>
    <name evidence="9" type="ORF">NATSA_02865</name>
</gene>
<evidence type="ECO:0000313" key="10">
    <source>
        <dbReference type="Proteomes" id="UP000673975"/>
    </source>
</evidence>
<comment type="similarity">
    <text evidence="2">Belongs to the UPF0073 (Hly-III) family.</text>
</comment>
<comment type="caution">
    <text evidence="9">The sequence shown here is derived from an EMBL/GenBank/DDBJ whole genome shotgun (WGS) entry which is preliminary data.</text>
</comment>
<dbReference type="GO" id="GO:0005886">
    <property type="term" value="C:plasma membrane"/>
    <property type="evidence" value="ECO:0007669"/>
    <property type="project" value="UniProtKB-SubCell"/>
</dbReference>
<dbReference type="NCBIfam" id="TIGR01065">
    <property type="entry name" value="hlyIII"/>
    <property type="match status" value="1"/>
</dbReference>
<dbReference type="GO" id="GO:0140911">
    <property type="term" value="F:pore-forming activity"/>
    <property type="evidence" value="ECO:0007669"/>
    <property type="project" value="InterPro"/>
</dbReference>
<evidence type="ECO:0000256" key="8">
    <source>
        <dbReference type="SAM" id="Phobius"/>
    </source>
</evidence>
<feature type="transmembrane region" description="Helical" evidence="8">
    <location>
        <begin position="163"/>
        <end position="184"/>
    </location>
</feature>
<keyword evidence="6 8" id="KW-0472">Membrane</keyword>
<evidence type="ECO:0000256" key="4">
    <source>
        <dbReference type="ARBA" id="ARBA00022692"/>
    </source>
</evidence>
<dbReference type="Pfam" id="PF03006">
    <property type="entry name" value="HlyIII"/>
    <property type="match status" value="1"/>
</dbReference>
<protein>
    <submittedName>
        <fullName evidence="9">Hemolysin III family protein</fullName>
    </submittedName>
</protein>
<dbReference type="GO" id="GO:0046872">
    <property type="term" value="F:metal ion binding"/>
    <property type="evidence" value="ECO:0007669"/>
    <property type="project" value="UniProtKB-KW"/>
</dbReference>
<evidence type="ECO:0000256" key="5">
    <source>
        <dbReference type="ARBA" id="ARBA00022989"/>
    </source>
</evidence>
<sequence length="222" mass="25482">MNTIAKIFSKVREPANAYTHLAGVLLSILGLVLLLHRSVMYGHPVHVISFTIFGSSMILLYLASTLYHMLPLSDRGIRFMRRIDHIMIYVMIAGTYTPITLIVLEGYLGWALFTIIWAVAVLGILFKLVWFNAPKWISLLIYLSMGWLALAVFPALWDVFSLSAILWIFLGGLAYTIGAVIYGFKWPNPSPVHFNFHAIWHIMVMIGSFCFFWLMYQYVVYY</sequence>
<feature type="transmembrane region" description="Helical" evidence="8">
    <location>
        <begin position="196"/>
        <end position="216"/>
    </location>
</feature>
<dbReference type="PANTHER" id="PTHR20855:SF3">
    <property type="entry name" value="LD03007P"/>
    <property type="match status" value="1"/>
</dbReference>
<feature type="transmembrane region" description="Helical" evidence="8">
    <location>
        <begin position="137"/>
        <end position="157"/>
    </location>
</feature>
<proteinExistence type="inferred from homology"/>
<feature type="binding site" evidence="7">
    <location>
        <position position="68"/>
    </location>
    <ligand>
        <name>Zn(2+)</name>
        <dbReference type="ChEBI" id="CHEBI:29105"/>
    </ligand>
</feature>
<dbReference type="AlphaFoldDB" id="A0A8J7RK33"/>
<keyword evidence="7" id="KW-0479">Metal-binding</keyword>
<dbReference type="Proteomes" id="UP000673975">
    <property type="component" value="Unassembled WGS sequence"/>
</dbReference>
<feature type="transmembrane region" description="Helical" evidence="8">
    <location>
        <begin position="45"/>
        <end position="66"/>
    </location>
</feature>
<keyword evidence="4 8" id="KW-0812">Transmembrane</keyword>
<keyword evidence="7" id="KW-0862">Zinc</keyword>
<feature type="transmembrane region" description="Helical" evidence="8">
    <location>
        <begin position="21"/>
        <end position="39"/>
    </location>
</feature>
<accession>A0A8J7RK33</accession>
<dbReference type="EMBL" id="JAFIDN010000002">
    <property type="protein sequence ID" value="MBP3191598.1"/>
    <property type="molecule type" value="Genomic_DNA"/>
</dbReference>
<feature type="transmembrane region" description="Helical" evidence="8">
    <location>
        <begin position="110"/>
        <end position="130"/>
    </location>
</feature>
<evidence type="ECO:0000256" key="7">
    <source>
        <dbReference type="PIRSR" id="PIRSR604254-1"/>
    </source>
</evidence>
<reference evidence="9" key="1">
    <citation type="submission" date="2021-02" db="EMBL/GenBank/DDBJ databases">
        <title>Natronogracilivirga saccharolytica gen. nov. sp. nov. a new anaerobic, haloalkiliphilic carbohydrate-fermenting bacterium from soda lake and proposing of Cyclonatronumiaceae fam. nov. in the phylum Balneolaeota.</title>
        <authorList>
            <person name="Zhilina T.N."/>
            <person name="Sorokin D.Y."/>
            <person name="Zavarzina D.G."/>
            <person name="Toshchakov S.V."/>
            <person name="Kublanov I.V."/>
        </authorList>
    </citation>
    <scope>NUCLEOTIDE SEQUENCE</scope>
    <source>
        <strain evidence="9">Z-1702</strain>
    </source>
</reference>
<dbReference type="InterPro" id="IPR005744">
    <property type="entry name" value="Hy-lIII"/>
</dbReference>
<organism evidence="9 10">
    <name type="scientific">Natronogracilivirga saccharolytica</name>
    <dbReference type="NCBI Taxonomy" id="2812953"/>
    <lineage>
        <taxon>Bacteria</taxon>
        <taxon>Pseudomonadati</taxon>
        <taxon>Balneolota</taxon>
        <taxon>Balneolia</taxon>
        <taxon>Balneolales</taxon>
        <taxon>Cyclonatronaceae</taxon>
        <taxon>Natronogracilivirga</taxon>
    </lineage>
</organism>
<evidence type="ECO:0000256" key="2">
    <source>
        <dbReference type="ARBA" id="ARBA00008488"/>
    </source>
</evidence>
<feature type="transmembrane region" description="Helical" evidence="8">
    <location>
        <begin position="86"/>
        <end position="104"/>
    </location>
</feature>
<feature type="binding site" evidence="7">
    <location>
        <position position="201"/>
    </location>
    <ligand>
        <name>Zn(2+)</name>
        <dbReference type="ChEBI" id="CHEBI:29105"/>
    </ligand>
</feature>
<keyword evidence="3" id="KW-1003">Cell membrane</keyword>
<feature type="binding site" evidence="7">
    <location>
        <position position="197"/>
    </location>
    <ligand>
        <name>Zn(2+)</name>
        <dbReference type="ChEBI" id="CHEBI:29105"/>
    </ligand>
</feature>
<keyword evidence="5 8" id="KW-1133">Transmembrane helix</keyword>